<feature type="compositionally biased region" description="Polar residues" evidence="1">
    <location>
        <begin position="257"/>
        <end position="267"/>
    </location>
</feature>
<dbReference type="PANTHER" id="PTHR13371:SF0">
    <property type="entry name" value="CENTROSOMAL PROTEIN OF 104 KDA"/>
    <property type="match status" value="1"/>
</dbReference>
<reference evidence="4 5" key="1">
    <citation type="submission" date="2018-04" db="EMBL/GenBank/DDBJ databases">
        <authorList>
            <person name="Zhang X."/>
            <person name="Yuan J."/>
            <person name="Li F."/>
            <person name="Xiang J."/>
        </authorList>
    </citation>
    <scope>NUCLEOTIDE SEQUENCE [LARGE SCALE GENOMIC DNA]</scope>
    <source>
        <tissue evidence="4">Muscle</tissue>
    </source>
</reference>
<dbReference type="Proteomes" id="UP000283509">
    <property type="component" value="Unassembled WGS sequence"/>
</dbReference>
<feature type="signal peptide" evidence="2">
    <location>
        <begin position="1"/>
        <end position="20"/>
    </location>
</feature>
<feature type="region of interest" description="Disordered" evidence="1">
    <location>
        <begin position="314"/>
        <end position="337"/>
    </location>
</feature>
<dbReference type="EMBL" id="QCYY01002444">
    <property type="protein sequence ID" value="ROT70296.1"/>
    <property type="molecule type" value="Genomic_DNA"/>
</dbReference>
<feature type="chain" id="PRO_5018666972" description="Centrosomal protein CEP104 Zn finger domain-containing protein" evidence="2">
    <location>
        <begin position="21"/>
        <end position="446"/>
    </location>
</feature>
<gene>
    <name evidence="4" type="ORF">C7M84_011423</name>
</gene>
<sequence length="446" mass="49946">MARVDKMNLLLLLSIDGAAATRRGTVIYTPYGCVTFMGLGYCRKGPEFLTCIFCGAYDESFSDNGLDMHYWRACPMLTRCHYCRQVVEVASLTQHLSWRSVWLQRSTEGATGVQKPFRRRFSTTTTLPPSRVTSIPTSLHHNSIISSPFTTTKSLKHPLTSHRHTHSLNHSHPASHHQIPKLIYIQTLITTHTLTSHGHPAFPPQSHNLSISLILRHHPHHSSSLHSHNLSKLIYSKLQLILTINFSLSSIHHHLTPPQTSNLTSTRHPTHHSPLSLALPHSPPQCHHNLIYIFQFHSSSLILTITHQPSPPHPNINLLQPSLNSPQRHSYTHSSPSHHSILSPSYLHNLISIFTMISVISTHTHIITIPAFPPLSILPPTSSLLHSPVRIITHSQSHPLVNLGLIHASIPQTLSISAIIKTHITLTLQYPTSLPAFYPQSPRAYL</sequence>
<dbReference type="PANTHER" id="PTHR13371">
    <property type="entry name" value="GLYCINE-, GLUTAMATE-, THIENYLCYCLOHEXYLPIPERIDINE-BINDING PROTEIN"/>
    <property type="match status" value="1"/>
</dbReference>
<protein>
    <recommendedName>
        <fullName evidence="3">Centrosomal protein CEP104 Zn finger domain-containing protein</fullName>
    </recommendedName>
</protein>
<dbReference type="AlphaFoldDB" id="A0A3R7NYG8"/>
<evidence type="ECO:0000313" key="5">
    <source>
        <dbReference type="Proteomes" id="UP000283509"/>
    </source>
</evidence>
<dbReference type="Pfam" id="PF21039">
    <property type="entry name" value="CEP104_ZnF"/>
    <property type="match status" value="1"/>
</dbReference>
<organism evidence="4 5">
    <name type="scientific">Penaeus vannamei</name>
    <name type="common">Whiteleg shrimp</name>
    <name type="synonym">Litopenaeus vannamei</name>
    <dbReference type="NCBI Taxonomy" id="6689"/>
    <lineage>
        <taxon>Eukaryota</taxon>
        <taxon>Metazoa</taxon>
        <taxon>Ecdysozoa</taxon>
        <taxon>Arthropoda</taxon>
        <taxon>Crustacea</taxon>
        <taxon>Multicrustacea</taxon>
        <taxon>Malacostraca</taxon>
        <taxon>Eumalacostraca</taxon>
        <taxon>Eucarida</taxon>
        <taxon>Decapoda</taxon>
        <taxon>Dendrobranchiata</taxon>
        <taxon>Penaeoidea</taxon>
        <taxon>Penaeidae</taxon>
        <taxon>Penaeus</taxon>
    </lineage>
</organism>
<comment type="caution">
    <text evidence="4">The sequence shown here is derived from an EMBL/GenBank/DDBJ whole genome shotgun (WGS) entry which is preliminary data.</text>
</comment>
<feature type="domain" description="Centrosomal protein CEP104 Zn finger" evidence="3">
    <location>
        <begin position="50"/>
        <end position="97"/>
    </location>
</feature>
<dbReference type="InterPro" id="IPR052607">
    <property type="entry name" value="CEP104-like"/>
</dbReference>
<evidence type="ECO:0000256" key="1">
    <source>
        <dbReference type="SAM" id="MobiDB-lite"/>
    </source>
</evidence>
<name>A0A3R7NYG8_PENVA</name>
<accession>A0A3R7NYG8</accession>
<feature type="compositionally biased region" description="Polar residues" evidence="1">
    <location>
        <begin position="317"/>
        <end position="328"/>
    </location>
</feature>
<dbReference type="OrthoDB" id="66599at2759"/>
<keyword evidence="5" id="KW-1185">Reference proteome</keyword>
<dbReference type="GO" id="GO:0005929">
    <property type="term" value="C:cilium"/>
    <property type="evidence" value="ECO:0007669"/>
    <property type="project" value="TreeGrafter"/>
</dbReference>
<evidence type="ECO:0000313" key="4">
    <source>
        <dbReference type="EMBL" id="ROT70296.1"/>
    </source>
</evidence>
<keyword evidence="2" id="KW-0732">Signal</keyword>
<evidence type="ECO:0000259" key="3">
    <source>
        <dbReference type="Pfam" id="PF21039"/>
    </source>
</evidence>
<proteinExistence type="predicted"/>
<evidence type="ECO:0000256" key="2">
    <source>
        <dbReference type="SAM" id="SignalP"/>
    </source>
</evidence>
<feature type="region of interest" description="Disordered" evidence="1">
    <location>
        <begin position="257"/>
        <end position="279"/>
    </location>
</feature>
<reference evidence="4 5" key="2">
    <citation type="submission" date="2019-01" db="EMBL/GenBank/DDBJ databases">
        <title>The decoding of complex shrimp genome reveals the adaptation for benthos swimmer, frequently molting mechanism and breeding impact on genome.</title>
        <authorList>
            <person name="Sun Y."/>
            <person name="Gao Y."/>
            <person name="Yu Y."/>
        </authorList>
    </citation>
    <scope>NUCLEOTIDE SEQUENCE [LARGE SCALE GENOMIC DNA]</scope>
    <source>
        <tissue evidence="4">Muscle</tissue>
    </source>
</reference>
<dbReference type="InterPro" id="IPR048738">
    <property type="entry name" value="CEP104_Znf"/>
</dbReference>